<evidence type="ECO:0000259" key="1">
    <source>
        <dbReference type="SMART" id="SM00470"/>
    </source>
</evidence>
<feature type="domain" description="ParB-like N-terminal" evidence="1">
    <location>
        <begin position="22"/>
        <end position="117"/>
    </location>
</feature>
<dbReference type="KEGG" id="cna:AB433_01140"/>
<dbReference type="Pfam" id="PF07506">
    <property type="entry name" value="RepB"/>
    <property type="match status" value="1"/>
</dbReference>
<dbReference type="RefSeq" id="WP_047819592.1">
    <property type="nucleotide sequence ID" value="NZ_CP011770.1"/>
</dbReference>
<evidence type="ECO:0000313" key="3">
    <source>
        <dbReference type="Proteomes" id="UP000035287"/>
    </source>
</evidence>
<organism evidence="2 3">
    <name type="scientific">Croceicoccus naphthovorans</name>
    <dbReference type="NCBI Taxonomy" id="1348774"/>
    <lineage>
        <taxon>Bacteria</taxon>
        <taxon>Pseudomonadati</taxon>
        <taxon>Pseudomonadota</taxon>
        <taxon>Alphaproteobacteria</taxon>
        <taxon>Sphingomonadales</taxon>
        <taxon>Erythrobacteraceae</taxon>
        <taxon>Croceicoccus</taxon>
    </lineage>
</organism>
<dbReference type="SUPFAM" id="SSF110849">
    <property type="entry name" value="ParB/Sulfiredoxin"/>
    <property type="match status" value="1"/>
</dbReference>
<evidence type="ECO:0000313" key="2">
    <source>
        <dbReference type="EMBL" id="AKM08896.1"/>
    </source>
</evidence>
<dbReference type="OrthoDB" id="7632576at2"/>
<dbReference type="AlphaFoldDB" id="A0A0G3XE28"/>
<dbReference type="Pfam" id="PF02195">
    <property type="entry name" value="ParB_N"/>
    <property type="match status" value="1"/>
</dbReference>
<proteinExistence type="predicted"/>
<dbReference type="SUPFAM" id="SSF109709">
    <property type="entry name" value="KorB DNA-binding domain-like"/>
    <property type="match status" value="1"/>
</dbReference>
<dbReference type="InterPro" id="IPR011111">
    <property type="entry name" value="Plasmid_RepB"/>
</dbReference>
<dbReference type="Gene3D" id="1.10.10.2830">
    <property type="match status" value="1"/>
</dbReference>
<dbReference type="Proteomes" id="UP000035287">
    <property type="component" value="Chromosome"/>
</dbReference>
<protein>
    <submittedName>
        <fullName evidence="2">Plasmid stablization protein ParB</fullName>
    </submittedName>
</protein>
<dbReference type="STRING" id="1348774.AB433_01140"/>
<dbReference type="PATRIC" id="fig|1348774.3.peg.242"/>
<dbReference type="InterPro" id="IPR036086">
    <property type="entry name" value="ParB/Sulfiredoxin_sf"/>
</dbReference>
<reference evidence="2 3" key="1">
    <citation type="submission" date="2015-06" db="EMBL/GenBank/DDBJ databases">
        <authorList>
            <person name="Zeng Y."/>
            <person name="Huang Y."/>
        </authorList>
    </citation>
    <scope>NUCLEOTIDE SEQUENCE [LARGE SCALE GENOMIC DNA]</scope>
    <source>
        <strain evidence="2 3">PQ-2</strain>
    </source>
</reference>
<dbReference type="CDD" id="cd16387">
    <property type="entry name" value="ParB_N_Srx"/>
    <property type="match status" value="1"/>
</dbReference>
<dbReference type="Gene3D" id="3.90.1530.30">
    <property type="match status" value="1"/>
</dbReference>
<name>A0A0G3XE28_9SPHN</name>
<dbReference type="SMART" id="SM00470">
    <property type="entry name" value="ParB"/>
    <property type="match status" value="1"/>
</dbReference>
<sequence length="297" mass="34222">MSRANRWRKIKLAFEPTSLRIPLGEIELLRTMPESTRKSPKYGQIAASIREVGIIEPPVVVRVAGEAERYRLLDGHIRIDVLKARGDDDVVCLVATDDEAITYNKRISRMAIVQEHKMILKALEKGVSEERLARALNVNISSIRSKRRLLDGICDEVAKLLQDRMVPLNTFREMKKLRPMRQIEVAETMMAMNRFSWTYAKSLVAATPQHLLTSEKRKAVRGLSDEQIEHMEREATNIDREFRMIEQSYGMDHLDLVLATGYLARLTENVRVVHHLARHHPELLAEFQRIVQLREAA</sequence>
<keyword evidence="3" id="KW-1185">Reference proteome</keyword>
<accession>A0A0G3XE28</accession>
<gene>
    <name evidence="2" type="ORF">AB433_01140</name>
</gene>
<dbReference type="EMBL" id="CP011770">
    <property type="protein sequence ID" value="AKM08896.1"/>
    <property type="molecule type" value="Genomic_DNA"/>
</dbReference>
<dbReference type="InterPro" id="IPR003115">
    <property type="entry name" value="ParB_N"/>
</dbReference>